<feature type="compositionally biased region" description="Low complexity" evidence="3">
    <location>
        <begin position="125"/>
        <end position="134"/>
    </location>
</feature>
<keyword evidence="4" id="KW-1133">Transmembrane helix</keyword>
<evidence type="ECO:0000256" key="3">
    <source>
        <dbReference type="SAM" id="MobiDB-lite"/>
    </source>
</evidence>
<protein>
    <recommendedName>
        <fullName evidence="1">Ubiquitin-like modifier HUB1</fullName>
    </recommendedName>
</protein>
<gene>
    <name evidence="6" type="ORF">B2J93_1654</name>
</gene>
<dbReference type="InParanoid" id="A0A218ZEA0"/>
<dbReference type="SUPFAM" id="SSF54236">
    <property type="entry name" value="Ubiquitin-like"/>
    <property type="match status" value="1"/>
</dbReference>
<evidence type="ECO:0000313" key="7">
    <source>
        <dbReference type="Proteomes" id="UP000242519"/>
    </source>
</evidence>
<dbReference type="STRING" id="503106.A0A218ZEA0"/>
<feature type="compositionally biased region" description="Basic and acidic residues" evidence="3">
    <location>
        <begin position="49"/>
        <end position="71"/>
    </location>
</feature>
<dbReference type="EMBL" id="MZNU01000061">
    <property type="protein sequence ID" value="OWP05605.1"/>
    <property type="molecule type" value="Genomic_DNA"/>
</dbReference>
<dbReference type="InterPro" id="IPR039732">
    <property type="entry name" value="Hub1/Ubl5"/>
</dbReference>
<evidence type="ECO:0000259" key="5">
    <source>
        <dbReference type="Pfam" id="PF10181"/>
    </source>
</evidence>
<dbReference type="PANTHER" id="PTHR13042">
    <property type="entry name" value="UBIQUITIN-LIKE PROTEIN 5"/>
    <property type="match status" value="1"/>
</dbReference>
<keyword evidence="4" id="KW-0472">Membrane</keyword>
<keyword evidence="7" id="KW-1185">Reference proteome</keyword>
<feature type="region of interest" description="Disordered" evidence="3">
    <location>
        <begin position="433"/>
        <end position="456"/>
    </location>
</feature>
<dbReference type="GO" id="GO:0016740">
    <property type="term" value="F:transferase activity"/>
    <property type="evidence" value="ECO:0007669"/>
    <property type="project" value="UniProtKB-KW"/>
</dbReference>
<evidence type="ECO:0000256" key="2">
    <source>
        <dbReference type="ARBA" id="ARBA00022786"/>
    </source>
</evidence>
<keyword evidence="6" id="KW-0808">Transferase</keyword>
<feature type="transmembrane region" description="Helical" evidence="4">
    <location>
        <begin position="319"/>
        <end position="337"/>
    </location>
</feature>
<sequence>MADPISRSRSPSQGPSRRRSRSPPRRSESDRERTRDRRDKPRGGGGGFKWKDKRSNNDEREGGGKRLERGYRNRSRSPRREREKPSENKESKGSSVEDKFGVADKFGPSKAKKSAENTDAPPERAPATLSAPQAAAHGEPMIIVHVNDRLGTKAAIPCLASDPIKLFKAQVAARIGRQPHEILLKRQGERPFKDQLTLEDYGVSNGVQIDLEIDTGDPHLRTSRPSPTTVEYTVSTSPTLTLPLRLLIIFTFILRLAVALVVLLLLYSRYLLTSHASLEQGYATVSKTLSQDYVYQALGAIHRTCLGTPISLVATRTPLALHLTISLCLIYLISLRLHTTESLLVLRGLGIQTSSSSDTYLSSSTTRFIPTEKIQDILVNEAFRGFEVRYYLVVVVEGEENVVVVFPRLLPRRDTVEKVWRGCRACLFEGVKEKVKDKESPGRDETGGELKGRDTS</sequence>
<dbReference type="InterPro" id="IPR019328">
    <property type="entry name" value="PIGH-H_dom"/>
</dbReference>
<feature type="region of interest" description="Disordered" evidence="3">
    <location>
        <begin position="1"/>
        <end position="134"/>
    </location>
</feature>
<keyword evidence="4" id="KW-0812">Transmembrane</keyword>
<accession>A0A218ZEA0</accession>
<feature type="domain" description="Phosphatidylinositol N-acetylglucosaminyltransferase subunit H conserved" evidence="5">
    <location>
        <begin position="342"/>
        <end position="407"/>
    </location>
</feature>
<feature type="compositionally biased region" description="Basic and acidic residues" evidence="3">
    <location>
        <begin position="78"/>
        <end position="102"/>
    </location>
</feature>
<reference evidence="6 7" key="1">
    <citation type="submission" date="2017-04" db="EMBL/GenBank/DDBJ databases">
        <title>Draft genome sequence of Marssonina coronaria NL1: causal agent of apple blotch.</title>
        <authorList>
            <person name="Cheng Q."/>
        </authorList>
    </citation>
    <scope>NUCLEOTIDE SEQUENCE [LARGE SCALE GENOMIC DNA]</scope>
    <source>
        <strain evidence="6 7">NL1</strain>
    </source>
</reference>
<feature type="transmembrane region" description="Helical" evidence="4">
    <location>
        <begin position="246"/>
        <end position="267"/>
    </location>
</feature>
<proteinExistence type="predicted"/>
<organism evidence="6 7">
    <name type="scientific">Diplocarpon coronariae</name>
    <dbReference type="NCBI Taxonomy" id="2795749"/>
    <lineage>
        <taxon>Eukaryota</taxon>
        <taxon>Fungi</taxon>
        <taxon>Dikarya</taxon>
        <taxon>Ascomycota</taxon>
        <taxon>Pezizomycotina</taxon>
        <taxon>Leotiomycetes</taxon>
        <taxon>Helotiales</taxon>
        <taxon>Drepanopezizaceae</taxon>
        <taxon>Diplocarpon</taxon>
    </lineage>
</organism>
<dbReference type="Proteomes" id="UP000242519">
    <property type="component" value="Unassembled WGS sequence"/>
</dbReference>
<name>A0A218ZEA0_9HELO</name>
<dbReference type="AlphaFoldDB" id="A0A218ZEA0"/>
<dbReference type="OrthoDB" id="3881at2759"/>
<evidence type="ECO:0000256" key="4">
    <source>
        <dbReference type="SAM" id="Phobius"/>
    </source>
</evidence>
<evidence type="ECO:0000313" key="6">
    <source>
        <dbReference type="EMBL" id="OWP05605.1"/>
    </source>
</evidence>
<keyword evidence="2" id="KW-0833">Ubl conjugation pathway</keyword>
<comment type="caution">
    <text evidence="6">The sequence shown here is derived from an EMBL/GenBank/DDBJ whole genome shotgun (WGS) entry which is preliminary data.</text>
</comment>
<dbReference type="InterPro" id="IPR029071">
    <property type="entry name" value="Ubiquitin-like_domsf"/>
</dbReference>
<evidence type="ECO:0000256" key="1">
    <source>
        <dbReference type="ARBA" id="ARBA00014108"/>
    </source>
</evidence>
<dbReference type="FunFam" id="3.10.20.90:FF:000268">
    <property type="entry name" value="Ubiquitin-like modifier HUB1"/>
    <property type="match status" value="1"/>
</dbReference>
<dbReference type="Pfam" id="PF10181">
    <property type="entry name" value="PIG-H"/>
    <property type="match status" value="1"/>
</dbReference>
<dbReference type="Gene3D" id="3.10.20.90">
    <property type="entry name" value="Phosphatidylinositol 3-kinase Catalytic Subunit, Chain A, domain 1"/>
    <property type="match status" value="1"/>
</dbReference>
<feature type="compositionally biased region" description="Basic and acidic residues" evidence="3">
    <location>
        <begin position="25"/>
        <end position="42"/>
    </location>
</feature>